<dbReference type="AlphaFoldDB" id="A0A9J6H293"/>
<dbReference type="VEuPathDB" id="VectorBase:HLOH_051190"/>
<proteinExistence type="predicted"/>
<evidence type="ECO:0000313" key="3">
    <source>
        <dbReference type="Proteomes" id="UP000821853"/>
    </source>
</evidence>
<organism evidence="2 3">
    <name type="scientific">Haemaphysalis longicornis</name>
    <name type="common">Bush tick</name>
    <dbReference type="NCBI Taxonomy" id="44386"/>
    <lineage>
        <taxon>Eukaryota</taxon>
        <taxon>Metazoa</taxon>
        <taxon>Ecdysozoa</taxon>
        <taxon>Arthropoda</taxon>
        <taxon>Chelicerata</taxon>
        <taxon>Arachnida</taxon>
        <taxon>Acari</taxon>
        <taxon>Parasitiformes</taxon>
        <taxon>Ixodida</taxon>
        <taxon>Ixodoidea</taxon>
        <taxon>Ixodidae</taxon>
        <taxon>Haemaphysalinae</taxon>
        <taxon>Haemaphysalis</taxon>
    </lineage>
</organism>
<dbReference type="Gene3D" id="3.40.390.10">
    <property type="entry name" value="Collagenase (Catalytic Domain)"/>
    <property type="match status" value="1"/>
</dbReference>
<evidence type="ECO:0000313" key="2">
    <source>
        <dbReference type="EMBL" id="KAH9381121.1"/>
    </source>
</evidence>
<dbReference type="Gene3D" id="1.10.1380.10">
    <property type="entry name" value="Neutral endopeptidase , domain2"/>
    <property type="match status" value="1"/>
</dbReference>
<reference evidence="2 3" key="1">
    <citation type="journal article" date="2020" name="Cell">
        <title>Large-Scale Comparative Analyses of Tick Genomes Elucidate Their Genetic Diversity and Vector Capacities.</title>
        <authorList>
            <consortium name="Tick Genome and Microbiome Consortium (TIGMIC)"/>
            <person name="Jia N."/>
            <person name="Wang J."/>
            <person name="Shi W."/>
            <person name="Du L."/>
            <person name="Sun Y."/>
            <person name="Zhan W."/>
            <person name="Jiang J.F."/>
            <person name="Wang Q."/>
            <person name="Zhang B."/>
            <person name="Ji P."/>
            <person name="Bell-Sakyi L."/>
            <person name="Cui X.M."/>
            <person name="Yuan T.T."/>
            <person name="Jiang B.G."/>
            <person name="Yang W.F."/>
            <person name="Lam T.T."/>
            <person name="Chang Q.C."/>
            <person name="Ding S.J."/>
            <person name="Wang X.J."/>
            <person name="Zhu J.G."/>
            <person name="Ruan X.D."/>
            <person name="Zhao L."/>
            <person name="Wei J.T."/>
            <person name="Ye R.Z."/>
            <person name="Que T.C."/>
            <person name="Du C.H."/>
            <person name="Zhou Y.H."/>
            <person name="Cheng J.X."/>
            <person name="Dai P.F."/>
            <person name="Guo W.B."/>
            <person name="Han X.H."/>
            <person name="Huang E.J."/>
            <person name="Li L.F."/>
            <person name="Wei W."/>
            <person name="Gao Y.C."/>
            <person name="Liu J.Z."/>
            <person name="Shao H.Z."/>
            <person name="Wang X."/>
            <person name="Wang C.C."/>
            <person name="Yang T.C."/>
            <person name="Huo Q.B."/>
            <person name="Li W."/>
            <person name="Chen H.Y."/>
            <person name="Chen S.E."/>
            <person name="Zhou L.G."/>
            <person name="Ni X.B."/>
            <person name="Tian J.H."/>
            <person name="Sheng Y."/>
            <person name="Liu T."/>
            <person name="Pan Y.S."/>
            <person name="Xia L.Y."/>
            <person name="Li J."/>
            <person name="Zhao F."/>
            <person name="Cao W.C."/>
        </authorList>
    </citation>
    <scope>NUCLEOTIDE SEQUENCE [LARGE SCALE GENOMIC DNA]</scope>
    <source>
        <strain evidence="2">HaeL-2018</strain>
    </source>
</reference>
<dbReference type="OrthoDB" id="6513030at2759"/>
<dbReference type="InterPro" id="IPR042089">
    <property type="entry name" value="Peptidase_M13_dom_2"/>
</dbReference>
<evidence type="ECO:0000256" key="1">
    <source>
        <dbReference type="SAM" id="Phobius"/>
    </source>
</evidence>
<dbReference type="PROSITE" id="PS51885">
    <property type="entry name" value="NEPRILYSIN"/>
    <property type="match status" value="1"/>
</dbReference>
<dbReference type="SUPFAM" id="SSF55486">
    <property type="entry name" value="Metalloproteases ('zincins'), catalytic domain"/>
    <property type="match status" value="1"/>
</dbReference>
<gene>
    <name evidence="2" type="ORF">HPB48_010793</name>
</gene>
<name>A0A9J6H293_HAELO</name>
<dbReference type="EMBL" id="JABSTR010000011">
    <property type="protein sequence ID" value="KAH9381121.1"/>
    <property type="molecule type" value="Genomic_DNA"/>
</dbReference>
<protein>
    <submittedName>
        <fullName evidence="2">Uncharacterized protein</fullName>
    </submittedName>
</protein>
<sequence length="233" mass="26579">MSSFKVAAVITGGMITRCLVAAVVVFAAFVILALLLVEPETDQKPANTVCRTSSCLRYSYELRQSLNESLDPCESFTSFVCDGWRRANSLSVLQAAFQRYLDTMAYLASTFPVPPRGQNVTQRAAAFYRSCDAVARGERDELPAVKEALLEANVLWPKRQRDADLFHLLVYLSLRLHWNVIFRVQVTLQEDTVSVTLTPQEEFRRLARKFETFESNDERKAYFEVLWDAFREG</sequence>
<dbReference type="InterPro" id="IPR024079">
    <property type="entry name" value="MetalloPept_cat_dom_sf"/>
</dbReference>
<keyword evidence="1" id="KW-1133">Transmembrane helix</keyword>
<dbReference type="GO" id="GO:0004222">
    <property type="term" value="F:metalloendopeptidase activity"/>
    <property type="evidence" value="ECO:0007669"/>
    <property type="project" value="InterPro"/>
</dbReference>
<keyword evidence="3" id="KW-1185">Reference proteome</keyword>
<accession>A0A9J6H293</accession>
<dbReference type="GO" id="GO:0006508">
    <property type="term" value="P:proteolysis"/>
    <property type="evidence" value="ECO:0007669"/>
    <property type="project" value="InterPro"/>
</dbReference>
<dbReference type="Proteomes" id="UP000821853">
    <property type="component" value="Chromosome 9"/>
</dbReference>
<dbReference type="OMA" id="AYFEVLW"/>
<dbReference type="InterPro" id="IPR000718">
    <property type="entry name" value="Peptidase_M13"/>
</dbReference>
<keyword evidence="1" id="KW-0812">Transmembrane</keyword>
<feature type="transmembrane region" description="Helical" evidence="1">
    <location>
        <begin position="6"/>
        <end position="37"/>
    </location>
</feature>
<comment type="caution">
    <text evidence="2">The sequence shown here is derived from an EMBL/GenBank/DDBJ whole genome shotgun (WGS) entry which is preliminary data.</text>
</comment>
<keyword evidence="1" id="KW-0472">Membrane</keyword>